<comment type="caution">
    <text evidence="3">The sequence shown here is derived from an EMBL/GenBank/DDBJ whole genome shotgun (WGS) entry which is preliminary data.</text>
</comment>
<dbReference type="OrthoDB" id="5325214at2"/>
<dbReference type="EMBL" id="NXLS01000001">
    <property type="protein sequence ID" value="RDU64353.1"/>
    <property type="molecule type" value="Genomic_DNA"/>
</dbReference>
<feature type="transmembrane region" description="Helical" evidence="2">
    <location>
        <begin position="160"/>
        <end position="180"/>
    </location>
</feature>
<sequence length="182" mass="20950">MKKLFLFFVFAGLVCFCFWVGFGGIFALNFTFAILSFALIVSIVFYVQKRKIQGLIQNASQEELEALSEAYKSKQERAQEEEEEFWGESRLQEDSKAPTQSPQVESQEDFKPTKTRFWQNFSAQNAKTGAKMFFYPLRLFVYGFLVVGILFLISHQIFDSFAFLGGLIFANVLVVSFLFVKD</sequence>
<reference evidence="3 4" key="1">
    <citation type="submission" date="2018-04" db="EMBL/GenBank/DDBJ databases">
        <title>Novel Campyloabacter and Helicobacter Species and Strains.</title>
        <authorList>
            <person name="Mannion A.J."/>
            <person name="Shen Z."/>
            <person name="Fox J.G."/>
        </authorList>
    </citation>
    <scope>NUCLEOTIDE SEQUENCE [LARGE SCALE GENOMIC DNA]</scope>
    <source>
        <strain evidence="3 4">MIT 99-5101</strain>
    </source>
</reference>
<accession>A0A3D8IGV9</accession>
<feature type="transmembrane region" description="Helical" evidence="2">
    <location>
        <begin position="133"/>
        <end position="154"/>
    </location>
</feature>
<dbReference type="GeneID" id="82534801"/>
<protein>
    <submittedName>
        <fullName evidence="3">Uncharacterized protein</fullName>
    </submittedName>
</protein>
<evidence type="ECO:0000256" key="2">
    <source>
        <dbReference type="SAM" id="Phobius"/>
    </source>
</evidence>
<evidence type="ECO:0000313" key="3">
    <source>
        <dbReference type="EMBL" id="RDU64353.1"/>
    </source>
</evidence>
<dbReference type="Proteomes" id="UP000256650">
    <property type="component" value="Unassembled WGS sequence"/>
</dbReference>
<gene>
    <name evidence="3" type="ORF">CQA43_00640</name>
</gene>
<name>A0A3D8IGV9_9HELI</name>
<keyword evidence="2" id="KW-0812">Transmembrane</keyword>
<keyword evidence="4" id="KW-1185">Reference proteome</keyword>
<keyword evidence="2" id="KW-1133">Transmembrane helix</keyword>
<feature type="region of interest" description="Disordered" evidence="1">
    <location>
        <begin position="75"/>
        <end position="111"/>
    </location>
</feature>
<feature type="transmembrane region" description="Helical" evidence="2">
    <location>
        <begin position="27"/>
        <end position="47"/>
    </location>
</feature>
<evidence type="ECO:0000313" key="4">
    <source>
        <dbReference type="Proteomes" id="UP000256650"/>
    </source>
</evidence>
<organism evidence="3 4">
    <name type="scientific">Helicobacter ganmani</name>
    <dbReference type="NCBI Taxonomy" id="60246"/>
    <lineage>
        <taxon>Bacteria</taxon>
        <taxon>Pseudomonadati</taxon>
        <taxon>Campylobacterota</taxon>
        <taxon>Epsilonproteobacteria</taxon>
        <taxon>Campylobacterales</taxon>
        <taxon>Helicobacteraceae</taxon>
        <taxon>Helicobacter</taxon>
    </lineage>
</organism>
<keyword evidence="2" id="KW-0472">Membrane</keyword>
<dbReference type="AlphaFoldDB" id="A0A3D8IGV9"/>
<proteinExistence type="predicted"/>
<dbReference type="RefSeq" id="WP_115550687.1">
    <property type="nucleotide sequence ID" value="NZ_CAQJPM010000117.1"/>
</dbReference>
<evidence type="ECO:0000256" key="1">
    <source>
        <dbReference type="SAM" id="MobiDB-lite"/>
    </source>
</evidence>